<dbReference type="CDD" id="cd00037">
    <property type="entry name" value="CLECT"/>
    <property type="match status" value="1"/>
</dbReference>
<accession>A0AAE0VXJ2</accession>
<dbReference type="SUPFAM" id="SSF56436">
    <property type="entry name" value="C-type lectin-like"/>
    <property type="match status" value="1"/>
</dbReference>
<proteinExistence type="predicted"/>
<comment type="caution">
    <text evidence="1">The sequence shown here is derived from an EMBL/GenBank/DDBJ whole genome shotgun (WGS) entry which is preliminary data.</text>
</comment>
<evidence type="ECO:0008006" key="3">
    <source>
        <dbReference type="Google" id="ProtNLM"/>
    </source>
</evidence>
<dbReference type="Proteomes" id="UP001195483">
    <property type="component" value="Unassembled WGS sequence"/>
</dbReference>
<keyword evidence="2" id="KW-1185">Reference proteome</keyword>
<dbReference type="Gene3D" id="3.10.100.10">
    <property type="entry name" value="Mannose-Binding Protein A, subunit A"/>
    <property type="match status" value="1"/>
</dbReference>
<reference evidence="1" key="3">
    <citation type="submission" date="2023-05" db="EMBL/GenBank/DDBJ databases">
        <authorList>
            <person name="Smith C.H."/>
        </authorList>
    </citation>
    <scope>NUCLEOTIDE SEQUENCE</scope>
    <source>
        <strain evidence="1">CHS0354</strain>
        <tissue evidence="1">Mantle</tissue>
    </source>
</reference>
<gene>
    <name evidence="1" type="ORF">CHS0354_004101</name>
</gene>
<evidence type="ECO:0000313" key="2">
    <source>
        <dbReference type="Proteomes" id="UP001195483"/>
    </source>
</evidence>
<sequence length="190" mass="21022">MDKKKIKKIGTSLGCGLSCSFDKTCFSFFYHAKRKECRGSPLPHQHLDGAAILENGWVYFLQDSEDLSSITMTFSTPVTLPIDSLEPATSTTKRTTQPLDPFGCTTPPASKPTACPASYICNDSPKLCYRAESSSIRSWHEAKCYCEEGGGHLIKIDKKPVWRYIREILESGNFCDGFYVGGNDLDVLGT</sequence>
<reference evidence="1" key="1">
    <citation type="journal article" date="2021" name="Genome Biol. Evol.">
        <title>A High-Quality Reference Genome for a Parasitic Bivalve with Doubly Uniparental Inheritance (Bivalvia: Unionida).</title>
        <authorList>
            <person name="Smith C.H."/>
        </authorList>
    </citation>
    <scope>NUCLEOTIDE SEQUENCE</scope>
    <source>
        <strain evidence="1">CHS0354</strain>
    </source>
</reference>
<dbReference type="InterPro" id="IPR016187">
    <property type="entry name" value="CTDL_fold"/>
</dbReference>
<dbReference type="AlphaFoldDB" id="A0AAE0VXJ2"/>
<evidence type="ECO:0000313" key="1">
    <source>
        <dbReference type="EMBL" id="KAK3592877.1"/>
    </source>
</evidence>
<protein>
    <recommendedName>
        <fullName evidence="3">C-type lectin domain-containing protein</fullName>
    </recommendedName>
</protein>
<dbReference type="EMBL" id="JAEAOA010000316">
    <property type="protein sequence ID" value="KAK3592877.1"/>
    <property type="molecule type" value="Genomic_DNA"/>
</dbReference>
<organism evidence="1 2">
    <name type="scientific">Potamilus streckersoni</name>
    <dbReference type="NCBI Taxonomy" id="2493646"/>
    <lineage>
        <taxon>Eukaryota</taxon>
        <taxon>Metazoa</taxon>
        <taxon>Spiralia</taxon>
        <taxon>Lophotrochozoa</taxon>
        <taxon>Mollusca</taxon>
        <taxon>Bivalvia</taxon>
        <taxon>Autobranchia</taxon>
        <taxon>Heteroconchia</taxon>
        <taxon>Palaeoheterodonta</taxon>
        <taxon>Unionida</taxon>
        <taxon>Unionoidea</taxon>
        <taxon>Unionidae</taxon>
        <taxon>Ambleminae</taxon>
        <taxon>Lampsilini</taxon>
        <taxon>Potamilus</taxon>
    </lineage>
</organism>
<reference evidence="1" key="2">
    <citation type="journal article" date="2021" name="Genome Biol. Evol.">
        <title>Developing a high-quality reference genome for a parasitic bivalve with doubly uniparental inheritance (Bivalvia: Unionida).</title>
        <authorList>
            <person name="Smith C.H."/>
        </authorList>
    </citation>
    <scope>NUCLEOTIDE SEQUENCE</scope>
    <source>
        <strain evidence="1">CHS0354</strain>
        <tissue evidence="1">Mantle</tissue>
    </source>
</reference>
<name>A0AAE0VXJ2_9BIVA</name>
<dbReference type="InterPro" id="IPR016186">
    <property type="entry name" value="C-type_lectin-like/link_sf"/>
</dbReference>